<dbReference type="AlphaFoldDB" id="A0A8C9EA31"/>
<dbReference type="Proteomes" id="UP000694554">
    <property type="component" value="Chromosome 19"/>
</dbReference>
<proteinExistence type="predicted"/>
<dbReference type="PANTHER" id="PTHR16306:SF0">
    <property type="entry name" value="TRANSLIN-ASSOCIATED FACTOR X-INTERACTING PROTEIN 1"/>
    <property type="match status" value="1"/>
</dbReference>
<sequence>MLCHPPLPSPSLCRAHLRPLGVIVDDSFLTEAKNTQKRKLSQKRKMLLSCPFSIGGHLSPRPTYISDQTILHNRKPCSDDYRKRVGSWQQQPLGTTKPRYLEQLENYLHKELLLLDLGTDSAQELRLQVRWGLRYGLTS</sequence>
<dbReference type="GeneTree" id="ENSGT00990000212499"/>
<protein>
    <submittedName>
        <fullName evidence="1">Uncharacterized protein</fullName>
    </submittedName>
</protein>
<evidence type="ECO:0000313" key="1">
    <source>
        <dbReference type="Ensembl" id="ENSPSNP00000028958.1"/>
    </source>
</evidence>
<dbReference type="GO" id="GO:0005737">
    <property type="term" value="C:cytoplasm"/>
    <property type="evidence" value="ECO:0007669"/>
    <property type="project" value="TreeGrafter"/>
</dbReference>
<keyword evidence="2" id="KW-1185">Reference proteome</keyword>
<reference evidence="1" key="1">
    <citation type="submission" date="2019-08" db="EMBL/GenBank/DDBJ databases">
        <title>Phocoena sinus (Vaquita) genome, mPhoSin1, primary haplotype.</title>
        <authorList>
            <person name="Morin P."/>
            <person name="Mountcastle J."/>
            <person name="Fungtammasan C."/>
            <person name="Rhie A."/>
            <person name="Rojas-Bracho L."/>
            <person name="Smith C.R."/>
            <person name="Taylor B.L."/>
            <person name="Gulland F.M.D."/>
            <person name="Musser W."/>
            <person name="Houck M."/>
            <person name="Haase B."/>
            <person name="Paez S."/>
            <person name="Howe K."/>
            <person name="Torrance J."/>
            <person name="Formenti G."/>
            <person name="Phillippy A."/>
            <person name="Ryder O."/>
            <person name="Jarvis E.D."/>
            <person name="Fedrigo O."/>
        </authorList>
    </citation>
    <scope>NUCLEOTIDE SEQUENCE [LARGE SCALE GENOMIC DNA]</scope>
</reference>
<reference evidence="1" key="3">
    <citation type="submission" date="2025-09" db="UniProtKB">
        <authorList>
            <consortium name="Ensembl"/>
        </authorList>
    </citation>
    <scope>IDENTIFICATION</scope>
</reference>
<dbReference type="Ensembl" id="ENSPSNT00000032510.1">
    <property type="protein sequence ID" value="ENSPSNP00000028958.1"/>
    <property type="gene ID" value="ENSPSNG00000020986.1"/>
</dbReference>
<evidence type="ECO:0000313" key="2">
    <source>
        <dbReference type="Proteomes" id="UP000694554"/>
    </source>
</evidence>
<organism evidence="1 2">
    <name type="scientific">Phocoena sinus</name>
    <name type="common">Vaquita</name>
    <dbReference type="NCBI Taxonomy" id="42100"/>
    <lineage>
        <taxon>Eukaryota</taxon>
        <taxon>Metazoa</taxon>
        <taxon>Chordata</taxon>
        <taxon>Craniata</taxon>
        <taxon>Vertebrata</taxon>
        <taxon>Euteleostomi</taxon>
        <taxon>Mammalia</taxon>
        <taxon>Eutheria</taxon>
        <taxon>Laurasiatheria</taxon>
        <taxon>Artiodactyla</taxon>
        <taxon>Whippomorpha</taxon>
        <taxon>Cetacea</taxon>
        <taxon>Odontoceti</taxon>
        <taxon>Phocoenidae</taxon>
        <taxon>Phocoena</taxon>
    </lineage>
</organism>
<dbReference type="PANTHER" id="PTHR16306">
    <property type="entry name" value="TRANSLIN-ASSOCIATED FACTOR X-INTERACTING PROTEIN 1"/>
    <property type="match status" value="1"/>
</dbReference>
<name>A0A8C9EA31_PHOSS</name>
<reference evidence="1" key="2">
    <citation type="submission" date="2025-08" db="UniProtKB">
        <authorList>
            <consortium name="Ensembl"/>
        </authorList>
    </citation>
    <scope>IDENTIFICATION</scope>
</reference>
<accession>A0A8C9EA31</accession>